<dbReference type="Gene3D" id="2.30.29.30">
    <property type="entry name" value="Pleckstrin-homology domain (PH domain)/Phosphotyrosine-binding domain (PTB)"/>
    <property type="match status" value="1"/>
</dbReference>
<evidence type="ECO:0000259" key="5">
    <source>
        <dbReference type="PROSITE" id="PS50212"/>
    </source>
</evidence>
<dbReference type="Pfam" id="PF00617">
    <property type="entry name" value="RasGEF"/>
    <property type="match status" value="1"/>
</dbReference>
<dbReference type="PANTHER" id="PTHR23176:SF129">
    <property type="entry name" value="RHO GTPASE ACTIVATING PROTEIN AT 16F, ISOFORM E-RELATED"/>
    <property type="match status" value="1"/>
</dbReference>
<feature type="domain" description="N-terminal Ras-GEF" evidence="5">
    <location>
        <begin position="732"/>
        <end position="894"/>
    </location>
</feature>
<dbReference type="Proteomes" id="UP000242146">
    <property type="component" value="Unassembled WGS sequence"/>
</dbReference>
<dbReference type="InterPro" id="IPR008936">
    <property type="entry name" value="Rho_GTPase_activation_prot"/>
</dbReference>
<dbReference type="InterPro" id="IPR011993">
    <property type="entry name" value="PH-like_dom_sf"/>
</dbReference>
<evidence type="ECO:0000313" key="8">
    <source>
        <dbReference type="Proteomes" id="UP000242146"/>
    </source>
</evidence>
<dbReference type="GO" id="GO:0005096">
    <property type="term" value="F:GTPase activator activity"/>
    <property type="evidence" value="ECO:0007669"/>
    <property type="project" value="UniProtKB-KW"/>
</dbReference>
<feature type="domain" description="N-terminal Ras-GEF" evidence="5">
    <location>
        <begin position="70"/>
        <end position="188"/>
    </location>
</feature>
<dbReference type="InterPro" id="IPR023578">
    <property type="entry name" value="Ras_GEF_dom_sf"/>
</dbReference>
<dbReference type="SUPFAM" id="SSF48350">
    <property type="entry name" value="GTPase activation domain, GAP"/>
    <property type="match status" value="1"/>
</dbReference>
<feature type="region of interest" description="Disordered" evidence="3">
    <location>
        <begin position="540"/>
        <end position="565"/>
    </location>
</feature>
<proteinExistence type="predicted"/>
<feature type="domain" description="Rho-GAP" evidence="6">
    <location>
        <begin position="1552"/>
        <end position="1744"/>
    </location>
</feature>
<evidence type="ECO:0000313" key="7">
    <source>
        <dbReference type="EMBL" id="ORX62644.1"/>
    </source>
</evidence>
<feature type="region of interest" description="Disordered" evidence="3">
    <location>
        <begin position="448"/>
        <end position="478"/>
    </location>
</feature>
<dbReference type="PROSITE" id="PS50212">
    <property type="entry name" value="RASGEF_NTER"/>
    <property type="match status" value="2"/>
</dbReference>
<name>A0A1X2GYC4_9FUNG</name>
<dbReference type="EMBL" id="MCGT01000001">
    <property type="protein sequence ID" value="ORX62644.1"/>
    <property type="molecule type" value="Genomic_DNA"/>
</dbReference>
<organism evidence="7 8">
    <name type="scientific">Hesseltinella vesiculosa</name>
    <dbReference type="NCBI Taxonomy" id="101127"/>
    <lineage>
        <taxon>Eukaryota</taxon>
        <taxon>Fungi</taxon>
        <taxon>Fungi incertae sedis</taxon>
        <taxon>Mucoromycota</taxon>
        <taxon>Mucoromycotina</taxon>
        <taxon>Mucoromycetes</taxon>
        <taxon>Mucorales</taxon>
        <taxon>Cunninghamellaceae</taxon>
        <taxon>Hesseltinella</taxon>
    </lineage>
</organism>
<dbReference type="STRING" id="101127.A0A1X2GYC4"/>
<feature type="region of interest" description="Disordered" evidence="3">
    <location>
        <begin position="1505"/>
        <end position="1546"/>
    </location>
</feature>
<accession>A0A1X2GYC4</accession>
<feature type="compositionally biased region" description="Low complexity" evidence="3">
    <location>
        <begin position="448"/>
        <end position="463"/>
    </location>
</feature>
<dbReference type="InterPro" id="IPR000651">
    <property type="entry name" value="Ras-like_Gua-exchang_fac_N"/>
</dbReference>
<comment type="caution">
    <text evidence="7">The sequence shown here is derived from an EMBL/GenBank/DDBJ whole genome shotgun (WGS) entry which is preliminary data.</text>
</comment>
<dbReference type="Gene3D" id="1.10.840.10">
    <property type="entry name" value="Ras guanine-nucleotide exchange factors catalytic domain"/>
    <property type="match status" value="2"/>
</dbReference>
<dbReference type="SUPFAM" id="SSF48366">
    <property type="entry name" value="Ras GEF"/>
    <property type="match status" value="2"/>
</dbReference>
<feature type="domain" description="PH" evidence="4">
    <location>
        <begin position="1465"/>
        <end position="1499"/>
    </location>
</feature>
<dbReference type="Pfam" id="PF00618">
    <property type="entry name" value="RasGEF_N"/>
    <property type="match status" value="2"/>
</dbReference>
<dbReference type="PROSITE" id="PS50238">
    <property type="entry name" value="RHOGAP"/>
    <property type="match status" value="1"/>
</dbReference>
<protein>
    <recommendedName>
        <fullName evidence="9">Rho GTPase activation protein</fullName>
    </recommendedName>
</protein>
<keyword evidence="2" id="KW-0344">Guanine-nucleotide releasing factor</keyword>
<dbReference type="Pfam" id="PF00620">
    <property type="entry name" value="RhoGAP"/>
    <property type="match status" value="1"/>
</dbReference>
<dbReference type="InterPro" id="IPR036964">
    <property type="entry name" value="RASGEF_cat_dom_sf"/>
</dbReference>
<dbReference type="Pfam" id="PF15410">
    <property type="entry name" value="PH_9"/>
    <property type="match status" value="1"/>
</dbReference>
<dbReference type="GO" id="GO:0005085">
    <property type="term" value="F:guanyl-nucleotide exchange factor activity"/>
    <property type="evidence" value="ECO:0007669"/>
    <property type="project" value="UniProtKB-KW"/>
</dbReference>
<dbReference type="OrthoDB" id="79452at2759"/>
<gene>
    <name evidence="7" type="ORF">DM01DRAFT_1314168</name>
</gene>
<keyword evidence="8" id="KW-1185">Reference proteome</keyword>
<dbReference type="InterPro" id="IPR050729">
    <property type="entry name" value="Rho-GAP"/>
</dbReference>
<evidence type="ECO:0000256" key="2">
    <source>
        <dbReference type="PROSITE-ProRule" id="PRU00135"/>
    </source>
</evidence>
<dbReference type="InterPro" id="IPR001895">
    <property type="entry name" value="RASGEF_cat_dom"/>
</dbReference>
<dbReference type="InterPro" id="IPR000198">
    <property type="entry name" value="RhoGAP_dom"/>
</dbReference>
<evidence type="ECO:0000259" key="6">
    <source>
        <dbReference type="PROSITE" id="PS50238"/>
    </source>
</evidence>
<feature type="compositionally biased region" description="Low complexity" evidence="3">
    <location>
        <begin position="1518"/>
        <end position="1535"/>
    </location>
</feature>
<dbReference type="GO" id="GO:0005737">
    <property type="term" value="C:cytoplasm"/>
    <property type="evidence" value="ECO:0007669"/>
    <property type="project" value="TreeGrafter"/>
</dbReference>
<evidence type="ECO:0000259" key="4">
    <source>
        <dbReference type="PROSITE" id="PS50003"/>
    </source>
</evidence>
<dbReference type="Gene3D" id="1.10.555.10">
    <property type="entry name" value="Rho GTPase activation protein"/>
    <property type="match status" value="1"/>
</dbReference>
<evidence type="ECO:0008006" key="9">
    <source>
        <dbReference type="Google" id="ProtNLM"/>
    </source>
</evidence>
<evidence type="ECO:0000256" key="3">
    <source>
        <dbReference type="SAM" id="MobiDB-lite"/>
    </source>
</evidence>
<reference evidence="7 8" key="1">
    <citation type="submission" date="2016-07" db="EMBL/GenBank/DDBJ databases">
        <title>Pervasive Adenine N6-methylation of Active Genes in Fungi.</title>
        <authorList>
            <consortium name="DOE Joint Genome Institute"/>
            <person name="Mondo S.J."/>
            <person name="Dannebaum R.O."/>
            <person name="Kuo R.C."/>
            <person name="Labutti K."/>
            <person name="Haridas S."/>
            <person name="Kuo A."/>
            <person name="Salamov A."/>
            <person name="Ahrendt S.R."/>
            <person name="Lipzen A."/>
            <person name="Sullivan W."/>
            <person name="Andreopoulos W.B."/>
            <person name="Clum A."/>
            <person name="Lindquist E."/>
            <person name="Daum C."/>
            <person name="Ramamoorthy G.K."/>
            <person name="Gryganskyi A."/>
            <person name="Culley D."/>
            <person name="Magnuson J.K."/>
            <person name="James T.Y."/>
            <person name="O'Malley M.A."/>
            <person name="Stajich J.E."/>
            <person name="Spatafora J.W."/>
            <person name="Visel A."/>
            <person name="Grigoriev I.V."/>
        </authorList>
    </citation>
    <scope>NUCLEOTIDE SEQUENCE [LARGE SCALE GENOMIC DNA]</scope>
    <source>
        <strain evidence="7 8">NRRL 3301</strain>
    </source>
</reference>
<dbReference type="InterPro" id="IPR001849">
    <property type="entry name" value="PH_domain"/>
</dbReference>
<dbReference type="CDD" id="cd00159">
    <property type="entry name" value="RhoGAP"/>
    <property type="match status" value="1"/>
</dbReference>
<dbReference type="SUPFAM" id="SSF50729">
    <property type="entry name" value="PH domain-like"/>
    <property type="match status" value="1"/>
</dbReference>
<dbReference type="SMART" id="SM00229">
    <property type="entry name" value="RasGEFN"/>
    <property type="match status" value="2"/>
</dbReference>
<keyword evidence="1" id="KW-0343">GTPase activation</keyword>
<dbReference type="Gene3D" id="1.20.870.10">
    <property type="entry name" value="Son of sevenless (SoS) protein Chain: S domain 1"/>
    <property type="match status" value="2"/>
</dbReference>
<sequence>MSYVSLAKDIVSEWMNTFYDAQHLAAAYPLAIPRALSECNQSKEMAAQNLNVVIYEYAKPHPGLVLQSQEDRHIQGGTVPALVHELLFETQTKGKDFTYAFLLTYATFTTTCSIFGLIKGYTQALKGTDLWICLWDRLFDLFSIWCERFAYDVDGDLVKNVTELLDMEYPASMQDRAKELRCLIRQTLDDNLHVLEYAQAQRPVGSKTTHSIPRSSTLTTAVVDNTSPTSDSGDATLDLSNLMATGLTPFVFLAIDPTAFAQQIYVFHAAQHDRHRYQLLSALSYASKCQMPPQMLNVLLYTTQSPHFLTRLIWSQLLVHCRMQTSENPGVLRTLLLEHWIRVGVALMELKDMTGWTAVAMGICSLEVARLKEAWKAVDRSLVWQVAQVWTPLIADHGLFSIHIWMDGWETNTRRMGMYAEVLDHDTLSLNPSQPSDQQQQHLQPPLLESLPLPKTPSTTTPASTPPTTPTGTTGSQTTSLFNIVEPLQDYFLSSVNEVSSVPHDFKFLHECSLACEPQTFGQVNHVLLPADQIRDLLPAEKPLSPSSSPTSSTTSPSTDVDSTLDSLDDNPVLVQECNFQSFNTTAFWQQFHFPAIFSSSRITLIDPELLPHGKPSNQPWSLTSLPRCSHAFLSGLNDVRPLRPGMSRSARIRTMIGDSKDEMQSLVTDEQRKALLDYFDSYDIRLRKVQEELDQQRKSQPDSHLKQRCFYVYDHDLVMSGSMVDKPDRTLFVKLRAGLLHALLKCLVQGIEPCTGEFQSQWSSGNIDHVMMDDEQNLRSFFSTYRVYCSPAQLMQLLQQQFTSARPKGAIQDVYKSQGAVDLFSLDWLPVASVQIRVVHLLMYWIDRCFYDFVDQINLFRSIFDSISTAKAYLDIWHVSLMQQYEEIKGEKQIDEQNQIALMLGGVISNRLEQLQMLVMRKALSPSYDWQALPYDTIGTRHADELYRQLTNGAHKFSVTLQLASNKSTVFSVSQNTLDTSGTSVVDRYSAFDLLEQADRAVGKLFSSVVQQDWIQLCNVLELQAMDHESWIPKPKASRHDERPSQVSATLSPVCDFPGGTYVVEDPAHVPTDQIIISDIFTSIECARRSMISPLAFTADDLLLAMPSSIQYLYCMHFIIRSWVTHEISAEDIDLLTRVSRIDTFLQMIVLSRQVSRRMDLFQEMKKRQPAGKYVPGFVEYAVTSALVSPEVRVFTKAWKWLAQKYGVSNLDTLAAVMKKKSETASASSPCSPAALSSPALLLVPSLGWIFERVIDLCLAIPSTYQGMILIDKRTYLQQFFTMVINAQVLLKDTPEPSSINMSFLLYPNDRKRSWKHLKQDAAKENKLHHHHHFPQAASPAASPHHRPPAGTHISLKHGVFSRLVQEQVTKMKYDLKERLRLDQMQQAKAECQQQRPTVLSQQSFGHIVPSPSSSTGSSIGQSFGRRHRHQRHASSFDDTKPSLVINLVQATTSICSGDEKRPFVFRIVTEEGAQYLLQADSLADMQDWLDEINRSVRHGTAKRQSILAAEQQQQRSSTSSASSIPINASATPSQSPGRTSKPSRKSIYGIPLGQLFMRDHGKLPYPLTACIEEIERRGLDEVGIYRVAGSGAMVQQLKKEFNTSSHVNLDIDYYPDINVIADALKQFIRDLPEPLLTFDLYDDFIEASATVDHDNRLYKIKQAVHKLPHGNYLVLKRLVEHLVIVTDYESINHMYATNLAIVFGPTLLQPAPGPASFTTSMSNLGHHQNIVKYLVLHYHYLFDVEDTEE</sequence>
<dbReference type="PROSITE" id="PS50003">
    <property type="entry name" value="PH_DOMAIN"/>
    <property type="match status" value="1"/>
</dbReference>
<feature type="region of interest" description="Disordered" evidence="3">
    <location>
        <begin position="1410"/>
        <end position="1439"/>
    </location>
</feature>
<feature type="compositionally biased region" description="Low complexity" evidence="3">
    <location>
        <begin position="543"/>
        <end position="565"/>
    </location>
</feature>
<dbReference type="InterPro" id="IPR041681">
    <property type="entry name" value="PH_9"/>
</dbReference>
<evidence type="ECO:0000256" key="1">
    <source>
        <dbReference type="ARBA" id="ARBA00022468"/>
    </source>
</evidence>
<dbReference type="SMART" id="SM00324">
    <property type="entry name" value="RhoGAP"/>
    <property type="match status" value="1"/>
</dbReference>
<dbReference type="GO" id="GO:0007264">
    <property type="term" value="P:small GTPase-mediated signal transduction"/>
    <property type="evidence" value="ECO:0007669"/>
    <property type="project" value="InterPro"/>
</dbReference>
<feature type="compositionally biased region" description="Low complexity" evidence="3">
    <location>
        <begin position="1412"/>
        <end position="1425"/>
    </location>
</feature>
<feature type="region of interest" description="Disordered" evidence="3">
    <location>
        <begin position="1321"/>
        <end position="1349"/>
    </location>
</feature>
<dbReference type="PANTHER" id="PTHR23176">
    <property type="entry name" value="RHO/RAC/CDC GTPASE-ACTIVATING PROTEIN"/>
    <property type="match status" value="1"/>
</dbReference>